<dbReference type="STRING" id="67365.GCA_001704635_01686"/>
<evidence type="ECO:0000313" key="2">
    <source>
        <dbReference type="EMBL" id="OMI34451.1"/>
    </source>
</evidence>
<dbReference type="GeneID" id="96746630"/>
<organism evidence="2 3">
    <name type="scientific">Streptomyces sparsogenes DSM 40356</name>
    <dbReference type="NCBI Taxonomy" id="1331668"/>
    <lineage>
        <taxon>Bacteria</taxon>
        <taxon>Bacillati</taxon>
        <taxon>Actinomycetota</taxon>
        <taxon>Actinomycetes</taxon>
        <taxon>Kitasatosporales</taxon>
        <taxon>Streptomycetaceae</taxon>
        <taxon>Streptomyces</taxon>
    </lineage>
</organism>
<evidence type="ECO:0000313" key="3">
    <source>
        <dbReference type="Proteomes" id="UP000186168"/>
    </source>
</evidence>
<name>A0A1R1S7Z1_9ACTN</name>
<feature type="region of interest" description="Disordered" evidence="1">
    <location>
        <begin position="99"/>
        <end position="145"/>
    </location>
</feature>
<feature type="compositionally biased region" description="Basic residues" evidence="1">
    <location>
        <begin position="118"/>
        <end position="127"/>
    </location>
</feature>
<feature type="compositionally biased region" description="Basic and acidic residues" evidence="1">
    <location>
        <begin position="173"/>
        <end position="196"/>
    </location>
</feature>
<gene>
    <name evidence="2" type="ORF">SPAR_36746</name>
</gene>
<accession>A0A1R1S7Z1</accession>
<feature type="region of interest" description="Disordered" evidence="1">
    <location>
        <begin position="246"/>
        <end position="301"/>
    </location>
</feature>
<dbReference type="EMBL" id="ASQP01000469">
    <property type="protein sequence ID" value="OMI34451.1"/>
    <property type="molecule type" value="Genomic_DNA"/>
</dbReference>
<feature type="region of interest" description="Disordered" evidence="1">
    <location>
        <begin position="157"/>
        <end position="196"/>
    </location>
</feature>
<dbReference type="AlphaFoldDB" id="A0A1R1S7Z1"/>
<dbReference type="RefSeq" id="WP_141713063.1">
    <property type="nucleotide sequence ID" value="NZ_ASQP01000469.1"/>
</dbReference>
<dbReference type="Proteomes" id="UP000186168">
    <property type="component" value="Unassembled WGS sequence"/>
</dbReference>
<dbReference type="Pfam" id="PF13730">
    <property type="entry name" value="HTH_36"/>
    <property type="match status" value="1"/>
</dbReference>
<evidence type="ECO:0000256" key="1">
    <source>
        <dbReference type="SAM" id="MobiDB-lite"/>
    </source>
</evidence>
<keyword evidence="3" id="KW-1185">Reference proteome</keyword>
<feature type="compositionally biased region" description="Basic and acidic residues" evidence="1">
    <location>
        <begin position="290"/>
        <end position="301"/>
    </location>
</feature>
<evidence type="ECO:0008006" key="4">
    <source>
        <dbReference type="Google" id="ProtNLM"/>
    </source>
</evidence>
<reference evidence="2 3" key="1">
    <citation type="submission" date="2013-05" db="EMBL/GenBank/DDBJ databases">
        <title>Genome sequence of Streptomyces sparsogenes DSM 40356.</title>
        <authorList>
            <person name="Coyne S."/>
            <person name="Seebeck F.P."/>
        </authorList>
    </citation>
    <scope>NUCLEOTIDE SEQUENCE [LARGE SCALE GENOMIC DNA]</scope>
    <source>
        <strain evidence="2 3">DSM 40356</strain>
    </source>
</reference>
<feature type="compositionally biased region" description="Basic and acidic residues" evidence="1">
    <location>
        <begin position="261"/>
        <end position="275"/>
    </location>
</feature>
<sequence>MSKEAMDWAMEYAPPMPSQLVATLSGLARHADKHGRGAFPSVARLAAYACKAERSVQRDLKQLRALGFIRLGDQSKAAHLPEGKRPDVYDLAMERTVPGGRASADEVTRASRVTLASSRRRGGKKKTSSGEPSELGTGDVHVTPDAHVTGDVHVADGVTSTSQEGRRPRHPNQKTEPKAEPKDSYGAREPQADDERDYRWPAFGEFWVCYPRSKQIEKAKRAWCDALDRGADPDLIVKAAKAYAHERHGQDPRYTPYPARWLDDGRYEDQPDPEPRSNSGPDAETAPRYMTEEEKQRALQF</sequence>
<comment type="caution">
    <text evidence="2">The sequence shown here is derived from an EMBL/GenBank/DDBJ whole genome shotgun (WGS) entry which is preliminary data.</text>
</comment>
<protein>
    <recommendedName>
        <fullName evidence="4">Helix-turn-helix domain-containing protein</fullName>
    </recommendedName>
</protein>
<proteinExistence type="predicted"/>